<evidence type="ECO:0000313" key="2">
    <source>
        <dbReference type="EMBL" id="GGB24878.1"/>
    </source>
</evidence>
<sequence>MAADFDTTVEQLYAGPPDEFIAQRDAAAKQARAAGDKELADRIKQLRRPSAAAALINQFRRDPDRSGIDDLLDLGGRLRGAQSTLDVKSMKSLSAERNSLITRLVQDIVDSADEPVSGSVREQLSDTFTAAVADADAGHAVGSGRLVNSLRYSGFGEVDLSDAVAAPLPAESPEASAPDAASTAAPSAAEPTDDATQPTKEEAQQAAERSAEQERLAAQRRLADARTTLSAARRAEDAALKSAELAERALKAARQTAKRARTRAEEASAARTAAEESVDAAEADSTTGS</sequence>
<comment type="caution">
    <text evidence="2">The sequence shown here is derived from an EMBL/GenBank/DDBJ whole genome shotgun (WGS) entry which is preliminary data.</text>
</comment>
<gene>
    <name evidence="2" type="ORF">GCM10011492_13610</name>
</gene>
<organism evidence="2 3">
    <name type="scientific">Flexivirga endophytica</name>
    <dbReference type="NCBI Taxonomy" id="1849103"/>
    <lineage>
        <taxon>Bacteria</taxon>
        <taxon>Bacillati</taxon>
        <taxon>Actinomycetota</taxon>
        <taxon>Actinomycetes</taxon>
        <taxon>Micrococcales</taxon>
        <taxon>Dermacoccaceae</taxon>
        <taxon>Flexivirga</taxon>
    </lineage>
</organism>
<evidence type="ECO:0000313" key="3">
    <source>
        <dbReference type="Proteomes" id="UP000636793"/>
    </source>
</evidence>
<feature type="region of interest" description="Disordered" evidence="1">
    <location>
        <begin position="252"/>
        <end position="289"/>
    </location>
</feature>
<dbReference type="EMBL" id="BMHI01000002">
    <property type="protein sequence ID" value="GGB24878.1"/>
    <property type="molecule type" value="Genomic_DNA"/>
</dbReference>
<dbReference type="RefSeq" id="WP_188836216.1">
    <property type="nucleotide sequence ID" value="NZ_BMHI01000002.1"/>
</dbReference>
<feature type="compositionally biased region" description="Basic and acidic residues" evidence="1">
    <location>
        <begin position="199"/>
        <end position="224"/>
    </location>
</feature>
<accession>A0A916SZJ8</accession>
<name>A0A916SZJ8_9MICO</name>
<reference evidence="2" key="2">
    <citation type="submission" date="2020-09" db="EMBL/GenBank/DDBJ databases">
        <authorList>
            <person name="Sun Q."/>
            <person name="Zhou Y."/>
        </authorList>
    </citation>
    <scope>NUCLEOTIDE SEQUENCE</scope>
    <source>
        <strain evidence="2">CGMCC 1.15085</strain>
    </source>
</reference>
<dbReference type="Proteomes" id="UP000636793">
    <property type="component" value="Unassembled WGS sequence"/>
</dbReference>
<dbReference type="AlphaFoldDB" id="A0A916SZJ8"/>
<protein>
    <submittedName>
        <fullName evidence="2">Uncharacterized protein</fullName>
    </submittedName>
</protein>
<keyword evidence="3" id="KW-1185">Reference proteome</keyword>
<proteinExistence type="predicted"/>
<feature type="compositionally biased region" description="Low complexity" evidence="1">
    <location>
        <begin position="170"/>
        <end position="196"/>
    </location>
</feature>
<evidence type="ECO:0000256" key="1">
    <source>
        <dbReference type="SAM" id="MobiDB-lite"/>
    </source>
</evidence>
<feature type="region of interest" description="Disordered" evidence="1">
    <location>
        <begin position="170"/>
        <end position="227"/>
    </location>
</feature>
<reference evidence="2" key="1">
    <citation type="journal article" date="2014" name="Int. J. Syst. Evol. Microbiol.">
        <title>Complete genome sequence of Corynebacterium casei LMG S-19264T (=DSM 44701T), isolated from a smear-ripened cheese.</title>
        <authorList>
            <consortium name="US DOE Joint Genome Institute (JGI-PGF)"/>
            <person name="Walter F."/>
            <person name="Albersmeier A."/>
            <person name="Kalinowski J."/>
            <person name="Ruckert C."/>
        </authorList>
    </citation>
    <scope>NUCLEOTIDE SEQUENCE</scope>
    <source>
        <strain evidence="2">CGMCC 1.15085</strain>
    </source>
</reference>